<evidence type="ECO:0000313" key="1">
    <source>
        <dbReference type="EMBL" id="TYH48546.1"/>
    </source>
</evidence>
<gene>
    <name evidence="1" type="ORF">ES332_D10G073700v1</name>
</gene>
<sequence length="88" mass="9930">MKSHSLSMAPGLHQITIKFPLNALTRYPQNSSFQNEKVKIFVCYSLFSRNLPLSKLKLGFVVFSSPLFCIQNPGLHSVFRKLVQIGSC</sequence>
<keyword evidence="2" id="KW-1185">Reference proteome</keyword>
<dbReference type="AlphaFoldDB" id="A0A5D2J2S4"/>
<reference evidence="1 2" key="1">
    <citation type="submission" date="2019-07" db="EMBL/GenBank/DDBJ databases">
        <title>WGS assembly of Gossypium tomentosum.</title>
        <authorList>
            <person name="Chen Z.J."/>
            <person name="Sreedasyam A."/>
            <person name="Ando A."/>
            <person name="Song Q."/>
            <person name="De L."/>
            <person name="Hulse-Kemp A."/>
            <person name="Ding M."/>
            <person name="Ye W."/>
            <person name="Kirkbride R."/>
            <person name="Jenkins J."/>
            <person name="Plott C."/>
            <person name="Lovell J."/>
            <person name="Lin Y.-M."/>
            <person name="Vaughn R."/>
            <person name="Liu B."/>
            <person name="Li W."/>
            <person name="Simpson S."/>
            <person name="Scheffler B."/>
            <person name="Saski C."/>
            <person name="Grover C."/>
            <person name="Hu G."/>
            <person name="Conover J."/>
            <person name="Carlson J."/>
            <person name="Shu S."/>
            <person name="Boston L."/>
            <person name="Williams M."/>
            <person name="Peterson D."/>
            <person name="Mcgee K."/>
            <person name="Jones D."/>
            <person name="Wendel J."/>
            <person name="Stelly D."/>
            <person name="Grimwood J."/>
            <person name="Schmutz J."/>
        </authorList>
    </citation>
    <scope>NUCLEOTIDE SEQUENCE [LARGE SCALE GENOMIC DNA]</scope>
    <source>
        <strain evidence="1">7179.01</strain>
    </source>
</reference>
<protein>
    <submittedName>
        <fullName evidence="1">Uncharacterized protein</fullName>
    </submittedName>
</protein>
<name>A0A5D2J2S4_GOSTO</name>
<evidence type="ECO:0000313" key="2">
    <source>
        <dbReference type="Proteomes" id="UP000322667"/>
    </source>
</evidence>
<dbReference type="EMBL" id="CM017632">
    <property type="protein sequence ID" value="TYH48546.1"/>
    <property type="molecule type" value="Genomic_DNA"/>
</dbReference>
<proteinExistence type="predicted"/>
<organism evidence="1 2">
    <name type="scientific">Gossypium tomentosum</name>
    <name type="common">Hawaiian cotton</name>
    <name type="synonym">Gossypium sandvicense</name>
    <dbReference type="NCBI Taxonomy" id="34277"/>
    <lineage>
        <taxon>Eukaryota</taxon>
        <taxon>Viridiplantae</taxon>
        <taxon>Streptophyta</taxon>
        <taxon>Embryophyta</taxon>
        <taxon>Tracheophyta</taxon>
        <taxon>Spermatophyta</taxon>
        <taxon>Magnoliopsida</taxon>
        <taxon>eudicotyledons</taxon>
        <taxon>Gunneridae</taxon>
        <taxon>Pentapetalae</taxon>
        <taxon>rosids</taxon>
        <taxon>malvids</taxon>
        <taxon>Malvales</taxon>
        <taxon>Malvaceae</taxon>
        <taxon>Malvoideae</taxon>
        <taxon>Gossypium</taxon>
    </lineage>
</organism>
<accession>A0A5D2J2S4</accession>
<dbReference type="Proteomes" id="UP000322667">
    <property type="component" value="Chromosome D10"/>
</dbReference>